<keyword evidence="1" id="KW-0597">Phosphoprotein</keyword>
<evidence type="ECO:0000256" key="4">
    <source>
        <dbReference type="PROSITE-ProRule" id="PRU01091"/>
    </source>
</evidence>
<protein>
    <submittedName>
        <fullName evidence="6">Winged helix family transcriptional regulator</fullName>
    </submittedName>
</protein>
<evidence type="ECO:0000313" key="6">
    <source>
        <dbReference type="EMBL" id="RGD74289.1"/>
    </source>
</evidence>
<accession>A0A3E3DZC6</accession>
<dbReference type="GO" id="GO:0005829">
    <property type="term" value="C:cytosol"/>
    <property type="evidence" value="ECO:0007669"/>
    <property type="project" value="TreeGrafter"/>
</dbReference>
<dbReference type="EMBL" id="QUSM01000003">
    <property type="protein sequence ID" value="RGD74289.1"/>
    <property type="molecule type" value="Genomic_DNA"/>
</dbReference>
<evidence type="ECO:0000256" key="2">
    <source>
        <dbReference type="ARBA" id="ARBA00023012"/>
    </source>
</evidence>
<dbReference type="InterPro" id="IPR036388">
    <property type="entry name" value="WH-like_DNA-bd_sf"/>
</dbReference>
<evidence type="ECO:0000313" key="7">
    <source>
        <dbReference type="Proteomes" id="UP000261212"/>
    </source>
</evidence>
<dbReference type="InterPro" id="IPR001867">
    <property type="entry name" value="OmpR/PhoB-type_DNA-bd"/>
</dbReference>
<dbReference type="Gene3D" id="1.10.10.10">
    <property type="entry name" value="Winged helix-like DNA-binding domain superfamily/Winged helix DNA-binding domain"/>
    <property type="match status" value="1"/>
</dbReference>
<dbReference type="Pfam" id="PF00486">
    <property type="entry name" value="Trans_reg_C"/>
    <property type="match status" value="1"/>
</dbReference>
<dbReference type="GO" id="GO:0000976">
    <property type="term" value="F:transcription cis-regulatory region binding"/>
    <property type="evidence" value="ECO:0007669"/>
    <property type="project" value="TreeGrafter"/>
</dbReference>
<dbReference type="GO" id="GO:0032993">
    <property type="term" value="C:protein-DNA complex"/>
    <property type="evidence" value="ECO:0007669"/>
    <property type="project" value="TreeGrafter"/>
</dbReference>
<dbReference type="AlphaFoldDB" id="A0A3E3DZC6"/>
<name>A0A3E3DZC6_9FIRM</name>
<evidence type="ECO:0000256" key="3">
    <source>
        <dbReference type="ARBA" id="ARBA00023125"/>
    </source>
</evidence>
<keyword evidence="3 4" id="KW-0238">DNA-binding</keyword>
<gene>
    <name evidence="6" type="ORF">DW687_05850</name>
</gene>
<dbReference type="SUPFAM" id="SSF46894">
    <property type="entry name" value="C-terminal effector domain of the bipartite response regulators"/>
    <property type="match status" value="1"/>
</dbReference>
<organism evidence="6 7">
    <name type="scientific">Anaerofustis stercorihominis</name>
    <dbReference type="NCBI Taxonomy" id="214853"/>
    <lineage>
        <taxon>Bacteria</taxon>
        <taxon>Bacillati</taxon>
        <taxon>Bacillota</taxon>
        <taxon>Clostridia</taxon>
        <taxon>Eubacteriales</taxon>
        <taxon>Eubacteriaceae</taxon>
        <taxon>Anaerofustis</taxon>
    </lineage>
</organism>
<evidence type="ECO:0000259" key="5">
    <source>
        <dbReference type="PROSITE" id="PS51755"/>
    </source>
</evidence>
<feature type="DNA-binding region" description="OmpR/PhoB-type" evidence="4">
    <location>
        <begin position="24"/>
        <end position="128"/>
    </location>
</feature>
<reference evidence="6 7" key="1">
    <citation type="submission" date="2018-08" db="EMBL/GenBank/DDBJ databases">
        <title>A genome reference for cultivated species of the human gut microbiota.</title>
        <authorList>
            <person name="Zou Y."/>
            <person name="Xue W."/>
            <person name="Luo G."/>
        </authorList>
    </citation>
    <scope>NUCLEOTIDE SEQUENCE [LARGE SCALE GENOMIC DNA]</scope>
    <source>
        <strain evidence="6 7">AM25-6</strain>
    </source>
</reference>
<proteinExistence type="predicted"/>
<dbReference type="FunFam" id="1.10.10.10:FF:000018">
    <property type="entry name" value="DNA-binding response regulator ResD"/>
    <property type="match status" value="1"/>
</dbReference>
<dbReference type="InterPro" id="IPR039420">
    <property type="entry name" value="WalR-like"/>
</dbReference>
<dbReference type="GO" id="GO:0006355">
    <property type="term" value="P:regulation of DNA-templated transcription"/>
    <property type="evidence" value="ECO:0007669"/>
    <property type="project" value="InterPro"/>
</dbReference>
<sequence length="132" mass="15553">MSLSDNEEEVFKKALEWLSNELVTSPIQLKQYTPEFSIDPYTRSYVKINGEEVYLTSKQFDLLFFLYRHKGQVFTKEQIYENVWGYDNAPDASNLSSFIRKLRLKIEPHPDNPQYIITVWGVGYKFSGEEKP</sequence>
<dbReference type="InterPro" id="IPR016032">
    <property type="entry name" value="Sig_transdc_resp-reg_C-effctor"/>
</dbReference>
<dbReference type="SMART" id="SM00862">
    <property type="entry name" value="Trans_reg_C"/>
    <property type="match status" value="1"/>
</dbReference>
<comment type="caution">
    <text evidence="6">The sequence shown here is derived from an EMBL/GenBank/DDBJ whole genome shotgun (WGS) entry which is preliminary data.</text>
</comment>
<dbReference type="Proteomes" id="UP000261212">
    <property type="component" value="Unassembled WGS sequence"/>
</dbReference>
<keyword evidence="2" id="KW-0902">Two-component regulatory system</keyword>
<feature type="domain" description="OmpR/PhoB-type" evidence="5">
    <location>
        <begin position="24"/>
        <end position="128"/>
    </location>
</feature>
<dbReference type="PANTHER" id="PTHR48111">
    <property type="entry name" value="REGULATOR OF RPOS"/>
    <property type="match status" value="1"/>
</dbReference>
<dbReference type="PROSITE" id="PS51755">
    <property type="entry name" value="OMPR_PHOB"/>
    <property type="match status" value="1"/>
</dbReference>
<dbReference type="PANTHER" id="PTHR48111:SF26">
    <property type="entry name" value="STAGE 0 SPORULATION PROTEIN A HOMOLOG"/>
    <property type="match status" value="1"/>
</dbReference>
<dbReference type="CDD" id="cd00383">
    <property type="entry name" value="trans_reg_C"/>
    <property type="match status" value="1"/>
</dbReference>
<dbReference type="GO" id="GO:0000156">
    <property type="term" value="F:phosphorelay response regulator activity"/>
    <property type="evidence" value="ECO:0007669"/>
    <property type="project" value="TreeGrafter"/>
</dbReference>
<evidence type="ECO:0000256" key="1">
    <source>
        <dbReference type="ARBA" id="ARBA00022553"/>
    </source>
</evidence>